<evidence type="ECO:0008006" key="4">
    <source>
        <dbReference type="Google" id="ProtNLM"/>
    </source>
</evidence>
<keyword evidence="3" id="KW-1185">Reference proteome</keyword>
<dbReference type="Proteomes" id="UP000613266">
    <property type="component" value="Unassembled WGS sequence"/>
</dbReference>
<dbReference type="EMBL" id="JAEDAK010000007">
    <property type="protein sequence ID" value="MBH9577555.1"/>
    <property type="molecule type" value="Genomic_DNA"/>
</dbReference>
<feature type="chain" id="PRO_5037371209" description="Exo-alpha-sialidase" evidence="1">
    <location>
        <begin position="24"/>
        <end position="382"/>
    </location>
</feature>
<sequence length="382" mass="41126">MLTRRQTLAFGLAACAAGTQPLAAPPPKLATAAAFDPAGKLWLAGLDRAGQLRLRQGAGPLEEGQGLDVGEDRVAADGEATPRLLFGADGLVLLSYVRAGLKPYTGDVRLLRSLDGGAHFAPAITVHQDRQPITHRFQAMAFDGQGSLHLAWIDKRDLEAAQAAGRPYRGAAVYRNVSTDGGASFGPDIKLADHACECCRIALSPAADGRLAALWRHVFEPNERDHAFAWLDGSAPVRASLDRWAIDACPHHGPGLAAAADGGWHACWYGQRAGEPAVRLGRLDAQGRPTDHSNGSPRALPEAEHADLVSAGERVSLVWRQFDGRQTRLQALLSGDDGRRWQALELAQSSHPNDHPRLLRHGEQLWAVWRDTQGVRALEIHA</sequence>
<reference evidence="2" key="1">
    <citation type="submission" date="2020-12" db="EMBL/GenBank/DDBJ databases">
        <title>The genome sequence of Inhella sp. 1Y17.</title>
        <authorList>
            <person name="Liu Y."/>
        </authorList>
    </citation>
    <scope>NUCLEOTIDE SEQUENCE</scope>
    <source>
        <strain evidence="2">1Y17</strain>
    </source>
</reference>
<protein>
    <recommendedName>
        <fullName evidence="4">Exo-alpha-sialidase</fullName>
    </recommendedName>
</protein>
<name>A0A931J3K7_9BURK</name>
<proteinExistence type="predicted"/>
<gene>
    <name evidence="2" type="ORF">I7X39_11650</name>
</gene>
<dbReference type="AlphaFoldDB" id="A0A931J3K7"/>
<feature type="signal peptide" evidence="1">
    <location>
        <begin position="1"/>
        <end position="23"/>
    </location>
</feature>
<dbReference type="Gene3D" id="2.120.10.10">
    <property type="match status" value="1"/>
</dbReference>
<dbReference type="InterPro" id="IPR006311">
    <property type="entry name" value="TAT_signal"/>
</dbReference>
<comment type="caution">
    <text evidence="2">The sequence shown here is derived from an EMBL/GenBank/DDBJ whole genome shotgun (WGS) entry which is preliminary data.</text>
</comment>
<evidence type="ECO:0000256" key="1">
    <source>
        <dbReference type="SAM" id="SignalP"/>
    </source>
</evidence>
<dbReference type="PROSITE" id="PS51318">
    <property type="entry name" value="TAT"/>
    <property type="match status" value="1"/>
</dbReference>
<dbReference type="InterPro" id="IPR036278">
    <property type="entry name" value="Sialidase_sf"/>
</dbReference>
<dbReference type="SUPFAM" id="SSF50939">
    <property type="entry name" value="Sialidases"/>
    <property type="match status" value="1"/>
</dbReference>
<accession>A0A931J3K7</accession>
<keyword evidence="1" id="KW-0732">Signal</keyword>
<evidence type="ECO:0000313" key="2">
    <source>
        <dbReference type="EMBL" id="MBH9577555.1"/>
    </source>
</evidence>
<evidence type="ECO:0000313" key="3">
    <source>
        <dbReference type="Proteomes" id="UP000613266"/>
    </source>
</evidence>
<organism evidence="2 3">
    <name type="scientific">Inhella proteolytica</name>
    <dbReference type="NCBI Taxonomy" id="2795029"/>
    <lineage>
        <taxon>Bacteria</taxon>
        <taxon>Pseudomonadati</taxon>
        <taxon>Pseudomonadota</taxon>
        <taxon>Betaproteobacteria</taxon>
        <taxon>Burkholderiales</taxon>
        <taxon>Sphaerotilaceae</taxon>
        <taxon>Inhella</taxon>
    </lineage>
</organism>